<evidence type="ECO:0000313" key="7">
    <source>
        <dbReference type="EMBL" id="CAG6648404.1"/>
    </source>
</evidence>
<dbReference type="EMBL" id="HBUF01655278">
    <property type="protein sequence ID" value="CAG6787654.1"/>
    <property type="molecule type" value="Transcribed_RNA"/>
</dbReference>
<dbReference type="GO" id="GO:0005743">
    <property type="term" value="C:mitochondrial inner membrane"/>
    <property type="evidence" value="ECO:0007669"/>
    <property type="project" value="UniProtKB-SubCell"/>
</dbReference>
<keyword evidence="6" id="KW-1133">Transmembrane helix</keyword>
<dbReference type="InterPro" id="IPR036539">
    <property type="entry name" value="Cyt_c_oxidase_su7a_sf"/>
</dbReference>
<dbReference type="SUPFAM" id="SSF81419">
    <property type="entry name" value="Mitochondrial cytochrome c oxidase subunit VIIa"/>
    <property type="match status" value="1"/>
</dbReference>
<name>A0A8D8RGB8_9HEMI</name>
<dbReference type="EMBL" id="HBUF01151662">
    <property type="protein sequence ID" value="CAG6648404.1"/>
    <property type="molecule type" value="Transcribed_RNA"/>
</dbReference>
<evidence type="ECO:0000256" key="1">
    <source>
        <dbReference type="ARBA" id="ARBA00004273"/>
    </source>
</evidence>
<accession>A0A8D8RGB8</accession>
<evidence type="ECO:0000256" key="3">
    <source>
        <dbReference type="ARBA" id="ARBA00022792"/>
    </source>
</evidence>
<keyword evidence="5 6" id="KW-0472">Membrane</keyword>
<keyword evidence="3" id="KW-0999">Mitochondrion inner membrane</keyword>
<sequence>MNQMKQLVRGFALFGRSSQSSLQDQTEKELQEYLKQMPKYKKIRDKMKHFQKDDGIPIYLKGGAMDKISLSLILMGTIGLFGYAQYWMIKEKLIGSVWYCESHQDDE</sequence>
<dbReference type="EMBL" id="HBUF01151661">
    <property type="protein sequence ID" value="CAG6648403.1"/>
    <property type="molecule type" value="Transcribed_RNA"/>
</dbReference>
<keyword evidence="4" id="KW-0496">Mitochondrion</keyword>
<protein>
    <submittedName>
        <fullName evidence="7">Uncharacterized protein</fullName>
    </submittedName>
</protein>
<evidence type="ECO:0000256" key="4">
    <source>
        <dbReference type="ARBA" id="ARBA00023128"/>
    </source>
</evidence>
<feature type="transmembrane region" description="Helical" evidence="6">
    <location>
        <begin position="68"/>
        <end position="89"/>
    </location>
</feature>
<reference evidence="7" key="1">
    <citation type="submission" date="2021-05" db="EMBL/GenBank/DDBJ databases">
        <authorList>
            <person name="Alioto T."/>
            <person name="Alioto T."/>
            <person name="Gomez Garrido J."/>
        </authorList>
    </citation>
    <scope>NUCLEOTIDE SEQUENCE</scope>
</reference>
<organism evidence="7">
    <name type="scientific">Cacopsylla melanoneura</name>
    <dbReference type="NCBI Taxonomy" id="428564"/>
    <lineage>
        <taxon>Eukaryota</taxon>
        <taxon>Metazoa</taxon>
        <taxon>Ecdysozoa</taxon>
        <taxon>Arthropoda</taxon>
        <taxon>Hexapoda</taxon>
        <taxon>Insecta</taxon>
        <taxon>Pterygota</taxon>
        <taxon>Neoptera</taxon>
        <taxon>Paraneoptera</taxon>
        <taxon>Hemiptera</taxon>
        <taxon>Sternorrhyncha</taxon>
        <taxon>Psylloidea</taxon>
        <taxon>Psyllidae</taxon>
        <taxon>Psyllinae</taxon>
        <taxon>Cacopsylla</taxon>
    </lineage>
</organism>
<dbReference type="AlphaFoldDB" id="A0A8D8RGB8"/>
<proteinExistence type="inferred from homology"/>
<evidence type="ECO:0000256" key="2">
    <source>
        <dbReference type="ARBA" id="ARBA00009331"/>
    </source>
</evidence>
<evidence type="ECO:0000256" key="5">
    <source>
        <dbReference type="ARBA" id="ARBA00023136"/>
    </source>
</evidence>
<dbReference type="GO" id="GO:0006123">
    <property type="term" value="P:mitochondrial electron transport, cytochrome c to oxygen"/>
    <property type="evidence" value="ECO:0007669"/>
    <property type="project" value="InterPro"/>
</dbReference>
<dbReference type="Gene3D" id="4.10.91.10">
    <property type="entry name" value="Cytochrome c oxidase, subunit VIIa"/>
    <property type="match status" value="1"/>
</dbReference>
<keyword evidence="6" id="KW-0812">Transmembrane</keyword>
<dbReference type="EMBL" id="HBUF01470825">
    <property type="protein sequence ID" value="CAG6744596.1"/>
    <property type="molecule type" value="Transcribed_RNA"/>
</dbReference>
<comment type="subcellular location">
    <subcellularLocation>
        <location evidence="1">Mitochondrion inner membrane</location>
    </subcellularLocation>
</comment>
<dbReference type="GO" id="GO:0045277">
    <property type="term" value="C:respiratory chain complex IV"/>
    <property type="evidence" value="ECO:0007669"/>
    <property type="project" value="InterPro"/>
</dbReference>
<evidence type="ECO:0000256" key="6">
    <source>
        <dbReference type="SAM" id="Phobius"/>
    </source>
</evidence>
<comment type="similarity">
    <text evidence="2">Belongs to the cytochrome c oxidase VIIa family.</text>
</comment>